<keyword evidence="1" id="KW-1185">Reference proteome</keyword>
<proteinExistence type="predicted"/>
<evidence type="ECO:0000313" key="2">
    <source>
        <dbReference type="RefSeq" id="XP_021804852.1"/>
    </source>
</evidence>
<name>A0A6P5RQJ3_PRUAV</name>
<evidence type="ECO:0000313" key="1">
    <source>
        <dbReference type="Proteomes" id="UP000515124"/>
    </source>
</evidence>
<sequence length="120" mass="13396">MEVPGLAERMAAIMCVDADLNSDSEEDRLSEGNAKRCVSEVLENEITEANGNVRWLELEDLDIDDETLSSLDLSTKCPGLFALSLCGNKLENVEVVVQEVTKFKNLRALWLNNNPVVQNW</sequence>
<dbReference type="AlphaFoldDB" id="A0A6P5RQJ3"/>
<dbReference type="RefSeq" id="XP_021804852.1">
    <property type="nucleotide sequence ID" value="XM_021949160.1"/>
</dbReference>
<dbReference type="InterPro" id="IPR032675">
    <property type="entry name" value="LRR_dom_sf"/>
</dbReference>
<dbReference type="SUPFAM" id="SSF52058">
    <property type="entry name" value="L domain-like"/>
    <property type="match status" value="1"/>
</dbReference>
<gene>
    <name evidence="2" type="primary">LOC110749139</name>
</gene>
<accession>A0A6P5RQJ3</accession>
<dbReference type="Proteomes" id="UP000515124">
    <property type="component" value="Unplaced"/>
</dbReference>
<protein>
    <submittedName>
        <fullName evidence="2">Uncharacterized protein LOC110749139</fullName>
    </submittedName>
</protein>
<dbReference type="GeneID" id="110749139"/>
<dbReference type="Gene3D" id="3.80.10.10">
    <property type="entry name" value="Ribonuclease Inhibitor"/>
    <property type="match status" value="1"/>
</dbReference>
<reference evidence="2" key="1">
    <citation type="submission" date="2025-08" db="UniProtKB">
        <authorList>
            <consortium name="RefSeq"/>
        </authorList>
    </citation>
    <scope>IDENTIFICATION</scope>
</reference>
<dbReference type="KEGG" id="pavi:110749139"/>
<organism evidence="1 2">
    <name type="scientific">Prunus avium</name>
    <name type="common">Cherry</name>
    <name type="synonym">Cerasus avium</name>
    <dbReference type="NCBI Taxonomy" id="42229"/>
    <lineage>
        <taxon>Eukaryota</taxon>
        <taxon>Viridiplantae</taxon>
        <taxon>Streptophyta</taxon>
        <taxon>Embryophyta</taxon>
        <taxon>Tracheophyta</taxon>
        <taxon>Spermatophyta</taxon>
        <taxon>Magnoliopsida</taxon>
        <taxon>eudicotyledons</taxon>
        <taxon>Gunneridae</taxon>
        <taxon>Pentapetalae</taxon>
        <taxon>rosids</taxon>
        <taxon>fabids</taxon>
        <taxon>Rosales</taxon>
        <taxon>Rosaceae</taxon>
        <taxon>Amygdaloideae</taxon>
        <taxon>Amygdaleae</taxon>
        <taxon>Prunus</taxon>
    </lineage>
</organism>